<sequence precursor="true">MTRRGDFALVAVAGVLWGTGGLAGAELADAAGLSSGAVASSRLLGGGGLLLVTVALRGGLRRVPRTRAAGVQVLATAVLIAVFEAAYFAAVARAGVAVATLVTLGAAPVLVATLSAVRARTWPAPRTVLALVLALVGLAALVLGRGAHGSADVGGILLALGAAVAFGGLTLVNARPVDGLGVSSLTALAFTLGGALLVPYAMLGPGGFALPHDGAGWWWLVYLAAVPTAAAYVAYFTGLRTVPATVATLLSLLEPVTAAVLATLVRDERLGAAGVLGAASLVAAVVVLRPRDAHSPTMVRPGDAAEHSRHPALTEHGASIPGVMRVSDPREGPAAR</sequence>
<evidence type="ECO:0000256" key="7">
    <source>
        <dbReference type="SAM" id="Phobius"/>
    </source>
</evidence>
<comment type="similarity">
    <text evidence="2">Belongs to the EamA transporter family.</text>
</comment>
<accession>F8A1B0</accession>
<feature type="compositionally biased region" description="Basic and acidic residues" evidence="6">
    <location>
        <begin position="327"/>
        <end position="336"/>
    </location>
</feature>
<dbReference type="PANTHER" id="PTHR32322:SF2">
    <property type="entry name" value="EAMA DOMAIN-CONTAINING PROTEIN"/>
    <property type="match status" value="1"/>
</dbReference>
<dbReference type="InterPro" id="IPR000620">
    <property type="entry name" value="EamA_dom"/>
</dbReference>
<feature type="transmembrane region" description="Helical" evidence="7">
    <location>
        <begin position="242"/>
        <end position="264"/>
    </location>
</feature>
<evidence type="ECO:0000256" key="3">
    <source>
        <dbReference type="ARBA" id="ARBA00022692"/>
    </source>
</evidence>
<keyword evidence="4 7" id="KW-1133">Transmembrane helix</keyword>
<feature type="transmembrane region" description="Helical" evidence="7">
    <location>
        <begin position="153"/>
        <end position="172"/>
    </location>
</feature>
<evidence type="ECO:0000256" key="2">
    <source>
        <dbReference type="ARBA" id="ARBA00007362"/>
    </source>
</evidence>
<evidence type="ECO:0000256" key="6">
    <source>
        <dbReference type="SAM" id="MobiDB-lite"/>
    </source>
</evidence>
<dbReference type="HOGENOM" id="CLU_033863_9_2_11"/>
<evidence type="ECO:0000313" key="10">
    <source>
        <dbReference type="Proteomes" id="UP000000485"/>
    </source>
</evidence>
<dbReference type="STRING" id="593907.Celgi_1138"/>
<evidence type="ECO:0000259" key="8">
    <source>
        <dbReference type="Pfam" id="PF00892"/>
    </source>
</evidence>
<feature type="region of interest" description="Disordered" evidence="6">
    <location>
        <begin position="296"/>
        <end position="336"/>
    </location>
</feature>
<feature type="transmembrane region" description="Helical" evidence="7">
    <location>
        <begin position="270"/>
        <end position="288"/>
    </location>
</feature>
<dbReference type="SUPFAM" id="SSF103481">
    <property type="entry name" value="Multidrug resistance efflux transporter EmrE"/>
    <property type="match status" value="2"/>
</dbReference>
<name>F8A1B0_CELGA</name>
<dbReference type="KEGG" id="cga:Celgi_1138"/>
<reference evidence="10" key="1">
    <citation type="submission" date="2011-04" db="EMBL/GenBank/DDBJ databases">
        <title>Complete sequence of Cellvibrio gilvus ATCC 13127.</title>
        <authorList>
            <person name="Lucas S."/>
            <person name="Han J."/>
            <person name="Lapidus A."/>
            <person name="Cheng J.-F."/>
            <person name="Goodwin L."/>
            <person name="Pitluck S."/>
            <person name="Peters L."/>
            <person name="Munk A."/>
            <person name="Detter J.C."/>
            <person name="Han C."/>
            <person name="Tapia R."/>
            <person name="Land M."/>
            <person name="Hauser L."/>
            <person name="Kyrpides N."/>
            <person name="Ivanova N."/>
            <person name="Ovchinnikova G."/>
            <person name="Pagani I."/>
            <person name="Mead D."/>
            <person name="Brumm P."/>
            <person name="Woyke T."/>
        </authorList>
    </citation>
    <scope>NUCLEOTIDE SEQUENCE [LARGE SCALE GENOMIC DNA]</scope>
    <source>
        <strain evidence="10">ATCC 13127 / NRRL B-14078</strain>
    </source>
</reference>
<feature type="transmembrane region" description="Helical" evidence="7">
    <location>
        <begin position="96"/>
        <end position="116"/>
    </location>
</feature>
<keyword evidence="3 7" id="KW-0812">Transmembrane</keyword>
<feature type="transmembrane region" description="Helical" evidence="7">
    <location>
        <begin position="128"/>
        <end position="147"/>
    </location>
</feature>
<feature type="transmembrane region" description="Helical" evidence="7">
    <location>
        <begin position="68"/>
        <end position="90"/>
    </location>
</feature>
<feature type="domain" description="EamA" evidence="8">
    <location>
        <begin position="9"/>
        <end position="142"/>
    </location>
</feature>
<evidence type="ECO:0000256" key="5">
    <source>
        <dbReference type="ARBA" id="ARBA00023136"/>
    </source>
</evidence>
<dbReference type="eggNOG" id="COG0697">
    <property type="taxonomic scope" value="Bacteria"/>
</dbReference>
<comment type="subcellular location">
    <subcellularLocation>
        <location evidence="1">Membrane</location>
        <topology evidence="1">Multi-pass membrane protein</topology>
    </subcellularLocation>
</comment>
<keyword evidence="5 7" id="KW-0472">Membrane</keyword>
<evidence type="ECO:0000256" key="4">
    <source>
        <dbReference type="ARBA" id="ARBA00022989"/>
    </source>
</evidence>
<dbReference type="InterPro" id="IPR050638">
    <property type="entry name" value="AA-Vitamin_Transporters"/>
</dbReference>
<feature type="transmembrane region" description="Helical" evidence="7">
    <location>
        <begin position="184"/>
        <end position="203"/>
    </location>
</feature>
<dbReference type="PANTHER" id="PTHR32322">
    <property type="entry name" value="INNER MEMBRANE TRANSPORTER"/>
    <property type="match status" value="1"/>
</dbReference>
<protein>
    <recommendedName>
        <fullName evidence="8">EamA domain-containing protein</fullName>
    </recommendedName>
</protein>
<feature type="domain" description="EamA" evidence="8">
    <location>
        <begin position="155"/>
        <end position="288"/>
    </location>
</feature>
<keyword evidence="10" id="KW-1185">Reference proteome</keyword>
<dbReference type="InterPro" id="IPR037185">
    <property type="entry name" value="EmrE-like"/>
</dbReference>
<gene>
    <name evidence="9" type="ordered locus">Celgi_1138</name>
</gene>
<feature type="transmembrane region" description="Helical" evidence="7">
    <location>
        <begin position="215"/>
        <end position="235"/>
    </location>
</feature>
<dbReference type="EMBL" id="CP002665">
    <property type="protein sequence ID" value="AEI11657.1"/>
    <property type="molecule type" value="Genomic_DNA"/>
</dbReference>
<feature type="transmembrane region" description="Helical" evidence="7">
    <location>
        <begin position="33"/>
        <end position="56"/>
    </location>
</feature>
<evidence type="ECO:0000313" key="9">
    <source>
        <dbReference type="EMBL" id="AEI11657.1"/>
    </source>
</evidence>
<dbReference type="RefSeq" id="WP_013883176.1">
    <property type="nucleotide sequence ID" value="NC_015671.1"/>
</dbReference>
<evidence type="ECO:0000256" key="1">
    <source>
        <dbReference type="ARBA" id="ARBA00004141"/>
    </source>
</evidence>
<dbReference type="Pfam" id="PF00892">
    <property type="entry name" value="EamA"/>
    <property type="match status" value="2"/>
</dbReference>
<dbReference type="AlphaFoldDB" id="F8A1B0"/>
<dbReference type="Proteomes" id="UP000000485">
    <property type="component" value="Chromosome"/>
</dbReference>
<organism evidence="9 10">
    <name type="scientific">Cellulomonas gilvus (strain ATCC 13127 / NRRL B-14078)</name>
    <name type="common">Cellvibrio gilvus</name>
    <dbReference type="NCBI Taxonomy" id="593907"/>
    <lineage>
        <taxon>Bacteria</taxon>
        <taxon>Bacillati</taxon>
        <taxon>Actinomycetota</taxon>
        <taxon>Actinomycetes</taxon>
        <taxon>Micrococcales</taxon>
        <taxon>Cellulomonadaceae</taxon>
        <taxon>Cellulomonas</taxon>
    </lineage>
</organism>
<dbReference type="GO" id="GO:0016020">
    <property type="term" value="C:membrane"/>
    <property type="evidence" value="ECO:0007669"/>
    <property type="project" value="UniProtKB-SubCell"/>
</dbReference>
<proteinExistence type="inferred from homology"/>
<feature type="compositionally biased region" description="Basic and acidic residues" evidence="6">
    <location>
        <begin position="303"/>
        <end position="313"/>
    </location>
</feature>
<dbReference type="OrthoDB" id="4828175at2"/>